<evidence type="ECO:0000313" key="3">
    <source>
        <dbReference type="Proteomes" id="UP000799118"/>
    </source>
</evidence>
<keyword evidence="1" id="KW-0732">Signal</keyword>
<reference evidence="2" key="1">
    <citation type="journal article" date="2019" name="Environ. Microbiol.">
        <title>Fungal ecological strategies reflected in gene transcription - a case study of two litter decomposers.</title>
        <authorList>
            <person name="Barbi F."/>
            <person name="Kohler A."/>
            <person name="Barry K."/>
            <person name="Baskaran P."/>
            <person name="Daum C."/>
            <person name="Fauchery L."/>
            <person name="Ihrmark K."/>
            <person name="Kuo A."/>
            <person name="LaButti K."/>
            <person name="Lipzen A."/>
            <person name="Morin E."/>
            <person name="Grigoriev I.V."/>
            <person name="Henrissat B."/>
            <person name="Lindahl B."/>
            <person name="Martin F."/>
        </authorList>
    </citation>
    <scope>NUCLEOTIDE SEQUENCE</scope>
    <source>
        <strain evidence="2">JB14</strain>
    </source>
</reference>
<keyword evidence="3" id="KW-1185">Reference proteome</keyword>
<proteinExistence type="predicted"/>
<evidence type="ECO:0000256" key="1">
    <source>
        <dbReference type="SAM" id="SignalP"/>
    </source>
</evidence>
<accession>A0A6A4IDM7</accession>
<evidence type="ECO:0000313" key="2">
    <source>
        <dbReference type="EMBL" id="KAE9408100.1"/>
    </source>
</evidence>
<protein>
    <submittedName>
        <fullName evidence="2">Uncharacterized protein</fullName>
    </submittedName>
</protein>
<feature type="signal peptide" evidence="1">
    <location>
        <begin position="1"/>
        <end position="23"/>
    </location>
</feature>
<dbReference type="OrthoDB" id="3120158at2759"/>
<sequence>MFIFQSLSTAVVLLQLVTGLVYALPAPVAPVAPETHLLERRTNPGMYMIVTPDPTTDVVQSVKSERYLMYIKFGDGKVEDDPAKKDREGSYSSHNPSYVFKGADVHDNPAKQFEDILKNNKNGGPAPSSKGFKREWYFVYLGPAGTKLSDAKKKADEIVAIGKDGMNKAQAKSEAISTATARTKATAEKAYEDALKDFKAALKKAIE</sequence>
<dbReference type="Proteomes" id="UP000799118">
    <property type="component" value="Unassembled WGS sequence"/>
</dbReference>
<dbReference type="AlphaFoldDB" id="A0A6A4IDM7"/>
<feature type="chain" id="PRO_5025454044" evidence="1">
    <location>
        <begin position="24"/>
        <end position="207"/>
    </location>
</feature>
<name>A0A6A4IDM7_9AGAR</name>
<organism evidence="2 3">
    <name type="scientific">Gymnopus androsaceus JB14</name>
    <dbReference type="NCBI Taxonomy" id="1447944"/>
    <lineage>
        <taxon>Eukaryota</taxon>
        <taxon>Fungi</taxon>
        <taxon>Dikarya</taxon>
        <taxon>Basidiomycota</taxon>
        <taxon>Agaricomycotina</taxon>
        <taxon>Agaricomycetes</taxon>
        <taxon>Agaricomycetidae</taxon>
        <taxon>Agaricales</taxon>
        <taxon>Marasmiineae</taxon>
        <taxon>Omphalotaceae</taxon>
        <taxon>Gymnopus</taxon>
    </lineage>
</organism>
<gene>
    <name evidence="2" type="ORF">BT96DRAFT_932758</name>
</gene>
<dbReference type="EMBL" id="ML769392">
    <property type="protein sequence ID" value="KAE9408100.1"/>
    <property type="molecule type" value="Genomic_DNA"/>
</dbReference>